<dbReference type="AlphaFoldDB" id="A0A934IL57"/>
<dbReference type="RefSeq" id="WP_198880515.1">
    <property type="nucleotide sequence ID" value="NZ_JAEKJA010000001.1"/>
</dbReference>
<evidence type="ECO:0000313" key="3">
    <source>
        <dbReference type="Proteomes" id="UP000609531"/>
    </source>
</evidence>
<feature type="region of interest" description="Disordered" evidence="1">
    <location>
        <begin position="58"/>
        <end position="89"/>
    </location>
</feature>
<dbReference type="EMBL" id="JAEKJA010000001">
    <property type="protein sequence ID" value="MBJ3774650.1"/>
    <property type="molecule type" value="Genomic_DNA"/>
</dbReference>
<proteinExistence type="predicted"/>
<organism evidence="2 3">
    <name type="scientific">Acuticoccus mangrovi</name>
    <dbReference type="NCBI Taxonomy" id="2796142"/>
    <lineage>
        <taxon>Bacteria</taxon>
        <taxon>Pseudomonadati</taxon>
        <taxon>Pseudomonadota</taxon>
        <taxon>Alphaproteobacteria</taxon>
        <taxon>Hyphomicrobiales</taxon>
        <taxon>Amorphaceae</taxon>
        <taxon>Acuticoccus</taxon>
    </lineage>
</organism>
<sequence>MLSADAERGPTLHDPGVVAHLLTLDLATGRPDPIEGTTVLVEAPPPDAPRVALVDTIGAEAPSPSSRCASPPSPDVRRDGRKHPRSARQCYRDAVPTTLRRVVRYLVRPCLCGHGMQA</sequence>
<protein>
    <submittedName>
        <fullName evidence="2">Uncharacterized protein</fullName>
    </submittedName>
</protein>
<comment type="caution">
    <text evidence="2">The sequence shown here is derived from an EMBL/GenBank/DDBJ whole genome shotgun (WGS) entry which is preliminary data.</text>
</comment>
<keyword evidence="3" id="KW-1185">Reference proteome</keyword>
<evidence type="ECO:0000256" key="1">
    <source>
        <dbReference type="SAM" id="MobiDB-lite"/>
    </source>
</evidence>
<reference evidence="2" key="1">
    <citation type="submission" date="2020-12" db="EMBL/GenBank/DDBJ databases">
        <title>Bacterial taxonomy.</title>
        <authorList>
            <person name="Pan X."/>
        </authorList>
    </citation>
    <scope>NUCLEOTIDE SEQUENCE</scope>
    <source>
        <strain evidence="2">B2012</strain>
    </source>
</reference>
<dbReference type="Proteomes" id="UP000609531">
    <property type="component" value="Unassembled WGS sequence"/>
</dbReference>
<evidence type="ECO:0000313" key="2">
    <source>
        <dbReference type="EMBL" id="MBJ3774650.1"/>
    </source>
</evidence>
<gene>
    <name evidence="2" type="ORF">JCR33_03070</name>
</gene>
<name>A0A934IL57_9HYPH</name>
<accession>A0A934IL57</accession>